<dbReference type="Proteomes" id="UP001628179">
    <property type="component" value="Unassembled WGS sequence"/>
</dbReference>
<name>A0ABQ0GCR4_9PEZI</name>
<proteinExistence type="predicted"/>
<dbReference type="PANTHER" id="PTHR10622:SF10">
    <property type="entry name" value="HET DOMAIN-CONTAINING PROTEIN"/>
    <property type="match status" value="1"/>
</dbReference>
<dbReference type="RefSeq" id="XP_070917206.1">
    <property type="nucleotide sequence ID" value="XM_071061105.1"/>
</dbReference>
<dbReference type="EMBL" id="BAAFSV010000003">
    <property type="protein sequence ID" value="GAB1315475.1"/>
    <property type="molecule type" value="Genomic_DNA"/>
</dbReference>
<evidence type="ECO:0000313" key="3">
    <source>
        <dbReference type="EMBL" id="GAB1315475.1"/>
    </source>
</evidence>
<dbReference type="InterPro" id="IPR058525">
    <property type="entry name" value="DUF8212"/>
</dbReference>
<dbReference type="InterPro" id="IPR010730">
    <property type="entry name" value="HET"/>
</dbReference>
<evidence type="ECO:0008006" key="5">
    <source>
        <dbReference type="Google" id="ProtNLM"/>
    </source>
</evidence>
<dbReference type="Pfam" id="PF06985">
    <property type="entry name" value="HET"/>
    <property type="match status" value="1"/>
</dbReference>
<organism evidence="3 4">
    <name type="scientific">Madurella fahalii</name>
    <dbReference type="NCBI Taxonomy" id="1157608"/>
    <lineage>
        <taxon>Eukaryota</taxon>
        <taxon>Fungi</taxon>
        <taxon>Dikarya</taxon>
        <taxon>Ascomycota</taxon>
        <taxon>Pezizomycotina</taxon>
        <taxon>Sordariomycetes</taxon>
        <taxon>Sordariomycetidae</taxon>
        <taxon>Sordariales</taxon>
        <taxon>Sordariales incertae sedis</taxon>
        <taxon>Madurella</taxon>
    </lineage>
</organism>
<accession>A0ABQ0GCR4</accession>
<reference evidence="3 4" key="1">
    <citation type="submission" date="2024-09" db="EMBL/GenBank/DDBJ databases">
        <title>Itraconazole resistance in Madurella fahalii resulting from another homologue of gene encoding cytochrome P450 14-alpha sterol demethylase (CYP51).</title>
        <authorList>
            <person name="Yoshioka I."/>
            <person name="Fahal A.H."/>
            <person name="Kaneko S."/>
            <person name="Yaguchi T."/>
        </authorList>
    </citation>
    <scope>NUCLEOTIDE SEQUENCE [LARGE SCALE GENOMIC DNA]</scope>
    <source>
        <strain evidence="3 4">IFM 68171</strain>
    </source>
</reference>
<gene>
    <name evidence="3" type="ORF">MFIFM68171_05685</name>
</gene>
<feature type="domain" description="Heterokaryon incompatibility" evidence="1">
    <location>
        <begin position="25"/>
        <end position="114"/>
    </location>
</feature>
<dbReference type="Pfam" id="PF26640">
    <property type="entry name" value="DUF8212"/>
    <property type="match status" value="1"/>
</dbReference>
<evidence type="ECO:0000313" key="4">
    <source>
        <dbReference type="Proteomes" id="UP001628179"/>
    </source>
</evidence>
<protein>
    <recommendedName>
        <fullName evidence="5">Heterokaryon incompatibility domain-containing protein</fullName>
    </recommendedName>
</protein>
<dbReference type="PANTHER" id="PTHR10622">
    <property type="entry name" value="HET DOMAIN-CONTAINING PROTEIN"/>
    <property type="match status" value="1"/>
</dbReference>
<evidence type="ECO:0000259" key="2">
    <source>
        <dbReference type="Pfam" id="PF26640"/>
    </source>
</evidence>
<comment type="caution">
    <text evidence="3">The sequence shown here is derived from an EMBL/GenBank/DDBJ whole genome shotgun (WGS) entry which is preliminary data.</text>
</comment>
<dbReference type="GeneID" id="98176428"/>
<evidence type="ECO:0000259" key="1">
    <source>
        <dbReference type="Pfam" id="PF06985"/>
    </source>
</evidence>
<feature type="domain" description="DUF8212" evidence="2">
    <location>
        <begin position="224"/>
        <end position="254"/>
    </location>
</feature>
<sequence length="734" mass="82101">MRLLNTATLDFEEFFGEAGNGIPHYAILSHTWGPGEVSYKDHSNGIGPSRQGWAKVRDACKLANEEGFEYLWIDTCCIDKSSSAELSEAINSMFRWYRDAAVCYAYISDVPSSEDPTLEDSSFSRSRWFTRGWTLQELLAPKELVFVGFDWVEIGTKRSLRTVISTITRIDVKALDKQSWPEYSIAQKMSWAVGRQTTRLEDEAYCLIGLFDVNMPMLYGEGRRAFSRLQQEILRKSDDQSLFTWAFPESEHSHTNMSGLLAPSPEQFRHASRIQLLPYDSGEEYETAFELVHQVVRTKLRCADGVEGIRLRPIGVEPPVSMVLEVRQIRSTLVTAEAASTDTLSVSPKPSTLRDELQHAVTVESPRDESTIFGDTHQQALPIPTITIEAEDTDTKLDYRHSVLTYLDKRVDHNSRADFERPLPQSHLQTYNMEAAVITEGSSDLTSDSQPGFGPASWNWYIYEPVIVAPLRCQLNGQRLCILLSRDATGGGDGLLSRVHCPSLVALDGLEHLQLTTIIKYTRISNRVKQPLQWRPWEAKPWPEIRISSTITSGYTLLSSAGPNWVLDDKGGVLRPKSLYPAHHGANTTELAPLALFEGVGSSADWRVGTDFSMFFLSIPICEPGSLVCEVGIFRGRYTPMSPLNLQFYSCDLASTRHARVPLRNGQSMITLKYREGAGVSCVNVSLGAWTSNVGSIPTLRICDETKTPWLTQRLFPVLRSIGDAVIAGEDGRK</sequence>
<keyword evidence="4" id="KW-1185">Reference proteome</keyword>